<evidence type="ECO:0000256" key="1">
    <source>
        <dbReference type="ARBA" id="ARBA00004651"/>
    </source>
</evidence>
<sequence length="530" mass="59870">MNLKDLFKTNKLRFIAICLLVAIEILCATSVTYFMTPAFNYIKQNKLNIFLIFIIFSAALQLLDTILQSINMVLYNQQVQDYIHNIRNNISRYFFHKSEEKVAEIQNDLDTNMQELTSKYTTPLLVLGRRILTILFSIGVLFTFNWSLVVLTLLLSFIGLYLPKIFEKVTSSATFEVTKKNEQLLNTIGKWAQGLSELRRYASLKSYKKAIQNSTSELKNATIKDCYWGNWATAATSFVSLLGIALLLFLSIYLYATGQIVFGAVITSGIFANQIMNSVTYLADSINQIKSSKKLRQEISKLQQPVEFTVPDNSAQNIAHIEVSDLQVSFKNGENISYPHIQINKGEKVLLSGDSGVGKTTLFKVLLGQIKPKRGQIIYKNEQGQSFMPDLERIGYIAQDNTLFPDTIENNITMFDTKLTGKVTEAIKKVKLDKDIKKFPAGVKTMVDLDHGNISGGQKQKIVLARADIHNSDLLLIDEGTSAIDSKATKEILKEILKSDRTIIMIAHNLSQEMIAMFDYKIDLRKMEVN</sequence>
<keyword evidence="5 7" id="KW-1133">Transmembrane helix</keyword>
<dbReference type="PANTHER" id="PTHR43394:SF1">
    <property type="entry name" value="ATP-BINDING CASSETTE SUB-FAMILY B MEMBER 10, MITOCHONDRIAL"/>
    <property type="match status" value="1"/>
</dbReference>
<dbReference type="Pfam" id="PF00664">
    <property type="entry name" value="ABC_membrane"/>
    <property type="match status" value="1"/>
</dbReference>
<feature type="transmembrane region" description="Helical" evidence="7">
    <location>
        <begin position="131"/>
        <end position="162"/>
    </location>
</feature>
<evidence type="ECO:0000313" key="10">
    <source>
        <dbReference type="EMBL" id="AAV41977.1"/>
    </source>
</evidence>
<dbReference type="InterPro" id="IPR011527">
    <property type="entry name" value="ABC1_TM_dom"/>
</dbReference>
<evidence type="ECO:0000256" key="6">
    <source>
        <dbReference type="ARBA" id="ARBA00023136"/>
    </source>
</evidence>
<dbReference type="eggNOG" id="COG1132">
    <property type="taxonomic scope" value="Bacteria"/>
</dbReference>
<dbReference type="PROSITE" id="PS00675">
    <property type="entry name" value="SIGMA54_INTERACT_1"/>
    <property type="match status" value="1"/>
</dbReference>
<dbReference type="GO" id="GO:0016887">
    <property type="term" value="F:ATP hydrolysis activity"/>
    <property type="evidence" value="ECO:0007669"/>
    <property type="project" value="InterPro"/>
</dbReference>
<dbReference type="SUPFAM" id="SSF90123">
    <property type="entry name" value="ABC transporter transmembrane region"/>
    <property type="match status" value="1"/>
</dbReference>
<name>Q5FMU7_LACAC</name>
<feature type="transmembrane region" description="Helical" evidence="7">
    <location>
        <begin position="12"/>
        <end position="35"/>
    </location>
</feature>
<dbReference type="EMBL" id="CP000033">
    <property type="protein sequence ID" value="AAV41977.1"/>
    <property type="molecule type" value="Genomic_DNA"/>
</dbReference>
<dbReference type="InterPro" id="IPR027417">
    <property type="entry name" value="P-loop_NTPase"/>
</dbReference>
<accession>Q5FMU7</accession>
<keyword evidence="2 7" id="KW-0812">Transmembrane</keyword>
<dbReference type="KEGG" id="lac:LBA0074"/>
<dbReference type="PROSITE" id="PS50893">
    <property type="entry name" value="ABC_TRANSPORTER_2"/>
    <property type="match status" value="1"/>
</dbReference>
<dbReference type="InterPro" id="IPR036640">
    <property type="entry name" value="ABC1_TM_sf"/>
</dbReference>
<dbReference type="GO" id="GO:0005524">
    <property type="term" value="F:ATP binding"/>
    <property type="evidence" value="ECO:0007669"/>
    <property type="project" value="UniProtKB-KW"/>
</dbReference>
<dbReference type="SMART" id="SM00382">
    <property type="entry name" value="AAA"/>
    <property type="match status" value="1"/>
</dbReference>
<evidence type="ECO:0000256" key="4">
    <source>
        <dbReference type="ARBA" id="ARBA00022840"/>
    </source>
</evidence>
<dbReference type="Pfam" id="PF00005">
    <property type="entry name" value="ABC_tran"/>
    <property type="match status" value="1"/>
</dbReference>
<dbReference type="PATRIC" id="fig|272621.13.peg.73"/>
<evidence type="ECO:0000259" key="9">
    <source>
        <dbReference type="PROSITE" id="PS50929"/>
    </source>
</evidence>
<dbReference type="PANTHER" id="PTHR43394">
    <property type="entry name" value="ATP-DEPENDENT PERMEASE MDL1, MITOCHONDRIAL"/>
    <property type="match status" value="1"/>
</dbReference>
<protein>
    <submittedName>
        <fullName evidence="10">ABC transporter bacteriocin</fullName>
    </submittedName>
</protein>
<evidence type="ECO:0000256" key="7">
    <source>
        <dbReference type="SAM" id="Phobius"/>
    </source>
</evidence>
<feature type="domain" description="ABC transporter" evidence="8">
    <location>
        <begin position="321"/>
        <end position="529"/>
    </location>
</feature>
<keyword evidence="11" id="KW-1185">Reference proteome</keyword>
<keyword evidence="6 7" id="KW-0472">Membrane</keyword>
<feature type="domain" description="ABC transmembrane type-1" evidence="9">
    <location>
        <begin position="15"/>
        <end position="291"/>
    </location>
</feature>
<proteinExistence type="predicted"/>
<reference evidence="10 11" key="1">
    <citation type="journal article" date="2005" name="Proc. Natl. Acad. Sci. U.S.A.">
        <title>Complete genome sequence of the probiotic lactic acid bacterium Lactobacillus acidophilus NCFM.</title>
        <authorList>
            <person name="Altermann E."/>
            <person name="Russell W.M."/>
            <person name="Azcarate-Peril M.A."/>
            <person name="Barrangou R."/>
            <person name="Buck B.L."/>
            <person name="McAuliffe O."/>
            <person name="Souther N."/>
            <person name="Dobson A."/>
            <person name="Duong T."/>
            <person name="Callanan M."/>
            <person name="Lick S."/>
            <person name="Hamrick A."/>
            <person name="Cano R."/>
            <person name="Klaenhammer T.R."/>
        </authorList>
    </citation>
    <scope>NUCLEOTIDE SEQUENCE [LARGE SCALE GENOMIC DNA]</scope>
    <source>
        <strain evidence="11">ATCC 700396 / NCK56 / N2 / NCFM</strain>
    </source>
</reference>
<dbReference type="GO" id="GO:0005886">
    <property type="term" value="C:plasma membrane"/>
    <property type="evidence" value="ECO:0007669"/>
    <property type="project" value="UniProtKB-SubCell"/>
</dbReference>
<feature type="transmembrane region" description="Helical" evidence="7">
    <location>
        <begin position="47"/>
        <end position="67"/>
    </location>
</feature>
<dbReference type="InterPro" id="IPR003439">
    <property type="entry name" value="ABC_transporter-like_ATP-bd"/>
</dbReference>
<dbReference type="Gene3D" id="3.40.50.300">
    <property type="entry name" value="P-loop containing nucleotide triphosphate hydrolases"/>
    <property type="match status" value="1"/>
</dbReference>
<dbReference type="SUPFAM" id="SSF52540">
    <property type="entry name" value="P-loop containing nucleoside triphosphate hydrolases"/>
    <property type="match status" value="1"/>
</dbReference>
<evidence type="ECO:0000256" key="3">
    <source>
        <dbReference type="ARBA" id="ARBA00022741"/>
    </source>
</evidence>
<dbReference type="RefSeq" id="WP_003548575.1">
    <property type="nucleotide sequence ID" value="NC_006814.3"/>
</dbReference>
<keyword evidence="3" id="KW-0547">Nucleotide-binding</keyword>
<evidence type="ECO:0000256" key="5">
    <source>
        <dbReference type="ARBA" id="ARBA00022989"/>
    </source>
</evidence>
<evidence type="ECO:0000259" key="8">
    <source>
        <dbReference type="PROSITE" id="PS50893"/>
    </source>
</evidence>
<feature type="transmembrane region" description="Helical" evidence="7">
    <location>
        <begin position="260"/>
        <end position="283"/>
    </location>
</feature>
<evidence type="ECO:0000313" key="11">
    <source>
        <dbReference type="Proteomes" id="UP000006381"/>
    </source>
</evidence>
<dbReference type="Proteomes" id="UP000006381">
    <property type="component" value="Chromosome"/>
</dbReference>
<dbReference type="PROSITE" id="PS50929">
    <property type="entry name" value="ABC_TM1F"/>
    <property type="match status" value="1"/>
</dbReference>
<feature type="transmembrane region" description="Helical" evidence="7">
    <location>
        <begin position="228"/>
        <end position="254"/>
    </location>
</feature>
<dbReference type="STRING" id="272621.LBA0074"/>
<dbReference type="GeneID" id="93290810"/>
<gene>
    <name evidence="10" type="ordered locus">LBA0074</name>
</gene>
<dbReference type="AlphaFoldDB" id="Q5FMU7"/>
<keyword evidence="4" id="KW-0067">ATP-binding</keyword>
<evidence type="ECO:0000256" key="2">
    <source>
        <dbReference type="ARBA" id="ARBA00022692"/>
    </source>
</evidence>
<dbReference type="HOGENOM" id="CLU_000604_84_3_9"/>
<dbReference type="CDD" id="cd03228">
    <property type="entry name" value="ABCC_MRP_Like"/>
    <property type="match status" value="1"/>
</dbReference>
<dbReference type="Gene3D" id="1.20.1560.10">
    <property type="entry name" value="ABC transporter type 1, transmembrane domain"/>
    <property type="match status" value="1"/>
</dbReference>
<dbReference type="BioCyc" id="LACI272621:G1G49-74-MONOMER"/>
<dbReference type="InterPro" id="IPR039421">
    <property type="entry name" value="Type_1_exporter"/>
</dbReference>
<organism evidence="11">
    <name type="scientific">Lactobacillus acidophilus (strain ATCC 700396 / NCK56 / N2 / NCFM)</name>
    <dbReference type="NCBI Taxonomy" id="272621"/>
    <lineage>
        <taxon>Bacteria</taxon>
        <taxon>Bacillati</taxon>
        <taxon>Bacillota</taxon>
        <taxon>Bacilli</taxon>
        <taxon>Lactobacillales</taxon>
        <taxon>Lactobacillaceae</taxon>
        <taxon>Lactobacillus</taxon>
    </lineage>
</organism>
<dbReference type="InterPro" id="IPR003593">
    <property type="entry name" value="AAA+_ATPase"/>
</dbReference>
<dbReference type="GO" id="GO:0015421">
    <property type="term" value="F:ABC-type oligopeptide transporter activity"/>
    <property type="evidence" value="ECO:0007669"/>
    <property type="project" value="TreeGrafter"/>
</dbReference>
<comment type="subcellular location">
    <subcellularLocation>
        <location evidence="1">Cell membrane</location>
        <topology evidence="1">Multi-pass membrane protein</topology>
    </subcellularLocation>
</comment>
<dbReference type="OrthoDB" id="2321410at2"/>
<dbReference type="InterPro" id="IPR025662">
    <property type="entry name" value="Sigma_54_int_dom_ATP-bd_1"/>
</dbReference>